<protein>
    <recommendedName>
        <fullName evidence="9">Potassium-transporting ATPase potassium-binding subunit</fullName>
    </recommendedName>
    <alternativeName>
        <fullName evidence="9">ATP phosphohydrolase [potassium-transporting] A chain</fullName>
    </alternativeName>
    <alternativeName>
        <fullName evidence="9">Potassium-binding and translocating subunit A</fullName>
    </alternativeName>
    <alternativeName>
        <fullName evidence="9">Potassium-translocating ATPase A chain</fullName>
    </alternativeName>
</protein>
<dbReference type="EMBL" id="PDCR01000026">
    <property type="protein sequence ID" value="PEG52796.1"/>
    <property type="molecule type" value="Genomic_DNA"/>
</dbReference>
<dbReference type="OrthoDB" id="9763796at2"/>
<evidence type="ECO:0000256" key="4">
    <source>
        <dbReference type="ARBA" id="ARBA00022692"/>
    </source>
</evidence>
<evidence type="ECO:0000256" key="3">
    <source>
        <dbReference type="ARBA" id="ARBA00022538"/>
    </source>
</evidence>
<dbReference type="Pfam" id="PF03814">
    <property type="entry name" value="KdpA"/>
    <property type="match status" value="1"/>
</dbReference>
<keyword evidence="7 9" id="KW-0406">Ion transport</keyword>
<feature type="transmembrane region" description="Helical" evidence="9">
    <location>
        <begin position="486"/>
        <end position="509"/>
    </location>
</feature>
<sequence>MTTTTAGLLFLAALVVVLAATHAPLGDYMYRVYNGEKNTRIERGIYKLIGADPKAEQTWGAYTRSVLAFSAVSIVFLFVLQLVQGKLPLHLNDPGTQMTPALAWNTAVSFVTNTNWQAYSGESTQGHLVQMAGLAVQNFVSAAVGMAVAIAFVRGLVRRSTGDLGNFWSDLVRGSLRILLPISVIGAIILIAGGVIQNFALHDEVVNTIAGGQQTIPGGPVASQEVIKELGTNGGGFYNVNSAHPFENPNSWTNFLQILLICLIPFAMPRTFGRMVGGKHGRRQGLAIVAVMGTIATLSVGLLMQFQLQAHGTVPSAVGSAMEGVEQRFGVADSAVFAATTTLTSTGAVDSFHDSYTSLGGLITMFNMQLGEVAPGGVGSGLYGMLILAIITVFVAGLMVGRTPEYLGKKITPREIKFAATYFLITPLLVLTGTALAMAMPGQRASMLNSGPHGLSEVLYAFTSASNNNGSAFAGISVNTEWYNTALGLAMVFGRFLPIIFVLALAGSLAAQGKTPESAGTLPTHRPQFVGMVVGVTLILVALTFLPMLALGPLAEGIH</sequence>
<evidence type="ECO:0000256" key="6">
    <source>
        <dbReference type="ARBA" id="ARBA00022989"/>
    </source>
</evidence>
<evidence type="ECO:0000256" key="8">
    <source>
        <dbReference type="ARBA" id="ARBA00023136"/>
    </source>
</evidence>
<dbReference type="PIRSF" id="PIRSF001294">
    <property type="entry name" value="K_ATPaseA"/>
    <property type="match status" value="1"/>
</dbReference>
<dbReference type="Proteomes" id="UP000191039">
    <property type="component" value="Unassembled WGS sequence"/>
</dbReference>
<feature type="transmembrane region" description="Helical" evidence="9">
    <location>
        <begin position="382"/>
        <end position="401"/>
    </location>
</feature>
<comment type="function">
    <text evidence="9">Part of the high-affinity ATP-driven potassium transport (or Kdp) system, which catalyzes the hydrolysis of ATP coupled with the electrogenic transport of potassium into the cytoplasm. This subunit binds the extracellular potassium ions and delivers the ions to the membrane domain of KdpB through an intramembrane tunnel.</text>
</comment>
<dbReference type="Proteomes" id="UP000220340">
    <property type="component" value="Unassembled WGS sequence"/>
</dbReference>
<dbReference type="HAMAP" id="MF_00275">
    <property type="entry name" value="KdpA"/>
    <property type="match status" value="1"/>
</dbReference>
<evidence type="ECO:0000256" key="1">
    <source>
        <dbReference type="ARBA" id="ARBA00022448"/>
    </source>
</evidence>
<evidence type="ECO:0000313" key="13">
    <source>
        <dbReference type="Proteomes" id="UP000220340"/>
    </source>
</evidence>
<reference evidence="10 12" key="1">
    <citation type="submission" date="2016-09" db="EMBL/GenBank/DDBJ databases">
        <title>genome sequences of unsequenced Mycobacteria.</title>
        <authorList>
            <person name="Greninger A.L."/>
            <person name="Jerome K.R."/>
            <person name="Mcnair B."/>
            <person name="Wallis C."/>
            <person name="Fang F."/>
        </authorList>
    </citation>
    <scope>NUCLEOTIDE SEQUENCE [LARGE SCALE GENOMIC DNA]</scope>
    <source>
        <strain evidence="10 12">BM1</strain>
    </source>
</reference>
<feature type="transmembrane region" description="Helical" evidence="9">
    <location>
        <begin position="529"/>
        <end position="550"/>
    </location>
</feature>
<comment type="subunit">
    <text evidence="9">The system is composed of three essential subunits: KdpA, KdpB and KdpC.</text>
</comment>
<comment type="caution">
    <text evidence="10">The sequence shown here is derived from an EMBL/GenBank/DDBJ whole genome shotgun (WGS) entry which is preliminary data.</text>
</comment>
<dbReference type="PANTHER" id="PTHR30607">
    <property type="entry name" value="POTASSIUM-TRANSPORTING ATPASE A CHAIN"/>
    <property type="match status" value="1"/>
</dbReference>
<keyword evidence="13" id="KW-1185">Reference proteome</keyword>
<dbReference type="RefSeq" id="WP_073858061.1">
    <property type="nucleotide sequence ID" value="NZ_BAAATC010000004.1"/>
</dbReference>
<feature type="transmembrane region" description="Helical" evidence="9">
    <location>
        <begin position="255"/>
        <end position="273"/>
    </location>
</feature>
<keyword evidence="2 9" id="KW-1003">Cell membrane</keyword>
<organism evidence="10 12">
    <name type="scientific">Mycolicibacterium diernhoferi</name>
    <dbReference type="NCBI Taxonomy" id="1801"/>
    <lineage>
        <taxon>Bacteria</taxon>
        <taxon>Bacillati</taxon>
        <taxon>Actinomycetota</taxon>
        <taxon>Actinomycetes</taxon>
        <taxon>Mycobacteriales</taxon>
        <taxon>Mycobacteriaceae</taxon>
        <taxon>Mycolicibacterium</taxon>
    </lineage>
</organism>
<keyword evidence="4 9" id="KW-0812">Transmembrane</keyword>
<dbReference type="GO" id="GO:0030955">
    <property type="term" value="F:potassium ion binding"/>
    <property type="evidence" value="ECO:0007669"/>
    <property type="project" value="UniProtKB-UniRule"/>
</dbReference>
<evidence type="ECO:0000313" key="11">
    <source>
        <dbReference type="EMBL" id="PEG52796.1"/>
    </source>
</evidence>
<feature type="transmembrane region" description="Helical" evidence="9">
    <location>
        <begin position="422"/>
        <end position="440"/>
    </location>
</feature>
<comment type="caution">
    <text evidence="9">Lacks conserved residue(s) required for the propagation of feature annotation.</text>
</comment>
<dbReference type="GO" id="GO:0005886">
    <property type="term" value="C:plasma membrane"/>
    <property type="evidence" value="ECO:0007669"/>
    <property type="project" value="UniProtKB-SubCell"/>
</dbReference>
<feature type="transmembrane region" description="Helical" evidence="9">
    <location>
        <begin position="61"/>
        <end position="80"/>
    </location>
</feature>
<feature type="transmembrane region" description="Helical" evidence="9">
    <location>
        <begin position="139"/>
        <end position="157"/>
    </location>
</feature>
<feature type="transmembrane region" description="Helical" evidence="9">
    <location>
        <begin position="285"/>
        <end position="306"/>
    </location>
</feature>
<evidence type="ECO:0000256" key="9">
    <source>
        <dbReference type="HAMAP-Rule" id="MF_00275"/>
    </source>
</evidence>
<keyword evidence="3 9" id="KW-0633">Potassium transport</keyword>
<comment type="subcellular location">
    <subcellularLocation>
        <location evidence="9">Cell membrane</location>
        <topology evidence="9">Multi-pass membrane protein</topology>
    </subcellularLocation>
</comment>
<dbReference type="InterPro" id="IPR004623">
    <property type="entry name" value="KdpA"/>
</dbReference>
<reference evidence="11 13" key="2">
    <citation type="submission" date="2017-10" db="EMBL/GenBank/DDBJ databases">
        <title>The new phylogeny of genus Mycobacterium.</title>
        <authorList>
            <person name="Tortoli E."/>
            <person name="Trovato A."/>
            <person name="Cirillo D.M."/>
        </authorList>
    </citation>
    <scope>NUCLEOTIDE SEQUENCE [LARGE SCALE GENOMIC DNA]</scope>
    <source>
        <strain evidence="11 13">IP141170001</strain>
    </source>
</reference>
<evidence type="ECO:0000313" key="12">
    <source>
        <dbReference type="Proteomes" id="UP000191039"/>
    </source>
</evidence>
<evidence type="ECO:0000256" key="5">
    <source>
        <dbReference type="ARBA" id="ARBA00022958"/>
    </source>
</evidence>
<dbReference type="NCBIfam" id="TIGR00680">
    <property type="entry name" value="kdpA"/>
    <property type="match status" value="1"/>
</dbReference>
<dbReference type="STRING" id="1801.BRW64_19390"/>
<evidence type="ECO:0000313" key="10">
    <source>
        <dbReference type="EMBL" id="OPE55148.1"/>
    </source>
</evidence>
<keyword evidence="6 9" id="KW-1133">Transmembrane helix</keyword>
<gene>
    <name evidence="9" type="primary">kdpA</name>
    <name evidence="10" type="ORF">BV510_06620</name>
    <name evidence="11" type="ORF">CRI78_19335</name>
</gene>
<dbReference type="EMBL" id="MIJD01000045">
    <property type="protein sequence ID" value="OPE55148.1"/>
    <property type="molecule type" value="Genomic_DNA"/>
</dbReference>
<dbReference type="AlphaFoldDB" id="A0A1Q4H9L5"/>
<keyword evidence="5 9" id="KW-0630">Potassium</keyword>
<proteinExistence type="inferred from homology"/>
<name>A0A1Q4H9L5_9MYCO</name>
<evidence type="ECO:0000256" key="2">
    <source>
        <dbReference type="ARBA" id="ARBA00022475"/>
    </source>
</evidence>
<comment type="similarity">
    <text evidence="9">Belongs to the KdpA family.</text>
</comment>
<evidence type="ECO:0000256" key="7">
    <source>
        <dbReference type="ARBA" id="ARBA00023065"/>
    </source>
</evidence>
<keyword evidence="8 9" id="KW-0472">Membrane</keyword>
<accession>A0A1Q4H9L5</accession>
<feature type="transmembrane region" description="Helical" evidence="9">
    <location>
        <begin position="178"/>
        <end position="196"/>
    </location>
</feature>
<dbReference type="PANTHER" id="PTHR30607:SF2">
    <property type="entry name" value="POTASSIUM-TRANSPORTING ATPASE POTASSIUM-BINDING SUBUNIT"/>
    <property type="match status" value="1"/>
</dbReference>
<dbReference type="GO" id="GO:0008556">
    <property type="term" value="F:P-type potassium transmembrane transporter activity"/>
    <property type="evidence" value="ECO:0007669"/>
    <property type="project" value="InterPro"/>
</dbReference>
<keyword evidence="1 9" id="KW-0813">Transport</keyword>